<name>A0A9J5W3X2_SOLCO</name>
<dbReference type="GO" id="GO:0005741">
    <property type="term" value="C:mitochondrial outer membrane"/>
    <property type="evidence" value="ECO:0007669"/>
    <property type="project" value="TreeGrafter"/>
</dbReference>
<sequence length="525" mass="58126">MLRRLTRQLTFLNSAESNRFNSFTGSPHRRHFPVKSLPVKYPVVSPTFSSICVKCKSSSSYSAVTGRRMPVEMSSSPMTASVVEDFVHVDGEVANLNSEGSEASVVEEQGVEEVISANVEGEGEGYERKVLPEELSRSVMMLTCDSSANGGICDVYVVGTAHVSSESCQEVEAVINFLKPEVVLLTIACGCLLGVMLRSGGYTYTSEFKGGYSYALPSPPSLIFVTGDGRLQDKMWCFLDSPLMIHAVYMESCTNNGRNGGDVEEKSKSVWDTLQLVATKLEVFPGAEFRVAYEEAMKYGGKVILGDRPVQVTLRRTWAKMPLWHKTKLVYSLLFQAVFLPKPEDLVKMLKDMDDVDMLTLVIQEMSKQFPTLMDTLVHERDQLVLSLAYYPLPPNTHTHNRNLLVAPCENKEHTVRSGICKDFRIRWLLYDQVNPNQNIENALIRFMSSMLIKVACEHSSVVAVVGKGHLPGIKKNWKQPIEVKELLSIPSPKPLISVAKIVTTLGVAVAGVAIISGIYVSSKK</sequence>
<evidence type="ECO:0008006" key="4">
    <source>
        <dbReference type="Google" id="ProtNLM"/>
    </source>
</evidence>
<evidence type="ECO:0000313" key="2">
    <source>
        <dbReference type="EMBL" id="KAG5569992.1"/>
    </source>
</evidence>
<organism evidence="2 3">
    <name type="scientific">Solanum commersonii</name>
    <name type="common">Commerson's wild potato</name>
    <name type="synonym">Commerson's nightshade</name>
    <dbReference type="NCBI Taxonomy" id="4109"/>
    <lineage>
        <taxon>Eukaryota</taxon>
        <taxon>Viridiplantae</taxon>
        <taxon>Streptophyta</taxon>
        <taxon>Embryophyta</taxon>
        <taxon>Tracheophyta</taxon>
        <taxon>Spermatophyta</taxon>
        <taxon>Magnoliopsida</taxon>
        <taxon>eudicotyledons</taxon>
        <taxon>Gunneridae</taxon>
        <taxon>Pentapetalae</taxon>
        <taxon>asterids</taxon>
        <taxon>lamiids</taxon>
        <taxon>Solanales</taxon>
        <taxon>Solanaceae</taxon>
        <taxon>Solanoideae</taxon>
        <taxon>Solaneae</taxon>
        <taxon>Solanum</taxon>
    </lineage>
</organism>
<keyword evidence="1" id="KW-1133">Transmembrane helix</keyword>
<protein>
    <recommendedName>
        <fullName evidence="4">TraB family protein</fullName>
    </recommendedName>
</protein>
<dbReference type="EMBL" id="JACXVP010000012">
    <property type="protein sequence ID" value="KAG5569992.1"/>
    <property type="molecule type" value="Genomic_DNA"/>
</dbReference>
<dbReference type="PANTHER" id="PTHR21530:SF7">
    <property type="entry name" value="TRAB DOMAIN-CONTAINING PROTEIN"/>
    <property type="match status" value="1"/>
</dbReference>
<comment type="caution">
    <text evidence="2">The sequence shown here is derived from an EMBL/GenBank/DDBJ whole genome shotgun (WGS) entry which is preliminary data.</text>
</comment>
<dbReference type="OrthoDB" id="48306at2759"/>
<keyword evidence="3" id="KW-1185">Reference proteome</keyword>
<gene>
    <name evidence="2" type="ORF">H5410_059758</name>
</gene>
<reference evidence="2 3" key="1">
    <citation type="submission" date="2020-09" db="EMBL/GenBank/DDBJ databases">
        <title>De no assembly of potato wild relative species, Solanum commersonii.</title>
        <authorList>
            <person name="Cho K."/>
        </authorList>
    </citation>
    <scope>NUCLEOTIDE SEQUENCE [LARGE SCALE GENOMIC DNA]</scope>
    <source>
        <strain evidence="2">LZ3.2</strain>
        <tissue evidence="2">Leaf</tissue>
    </source>
</reference>
<dbReference type="InterPro" id="IPR046345">
    <property type="entry name" value="TraB_PrgY-like"/>
</dbReference>
<dbReference type="PANTHER" id="PTHR21530">
    <property type="entry name" value="PHEROMONE SHUTDOWN PROTEIN"/>
    <property type="match status" value="1"/>
</dbReference>
<feature type="transmembrane region" description="Helical" evidence="1">
    <location>
        <begin position="502"/>
        <end position="521"/>
    </location>
</feature>
<dbReference type="CDD" id="cd14726">
    <property type="entry name" value="TraB_PrgY-like"/>
    <property type="match status" value="1"/>
</dbReference>
<dbReference type="AlphaFoldDB" id="A0A9J5W3X2"/>
<accession>A0A9J5W3X2</accession>
<evidence type="ECO:0000313" key="3">
    <source>
        <dbReference type="Proteomes" id="UP000824120"/>
    </source>
</evidence>
<proteinExistence type="predicted"/>
<keyword evidence="1" id="KW-0812">Transmembrane</keyword>
<keyword evidence="1" id="KW-0472">Membrane</keyword>
<evidence type="ECO:0000256" key="1">
    <source>
        <dbReference type="SAM" id="Phobius"/>
    </source>
</evidence>
<dbReference type="Proteomes" id="UP000824120">
    <property type="component" value="Chromosome 12"/>
</dbReference>